<proteinExistence type="predicted"/>
<dbReference type="InterPro" id="IPR012334">
    <property type="entry name" value="Pectin_lyas_fold"/>
</dbReference>
<dbReference type="Gene3D" id="2.160.20.10">
    <property type="entry name" value="Single-stranded right-handed beta-helix, Pectin lyase-like"/>
    <property type="match status" value="1"/>
</dbReference>
<reference evidence="1" key="1">
    <citation type="journal article" date="2015" name="Nature">
        <title>Complex archaea that bridge the gap between prokaryotes and eukaryotes.</title>
        <authorList>
            <person name="Spang A."/>
            <person name="Saw J.H."/>
            <person name="Jorgensen S.L."/>
            <person name="Zaremba-Niedzwiedzka K."/>
            <person name="Martijn J."/>
            <person name="Lind A.E."/>
            <person name="van Eijk R."/>
            <person name="Schleper C."/>
            <person name="Guy L."/>
            <person name="Ettema T.J."/>
        </authorList>
    </citation>
    <scope>NUCLEOTIDE SEQUENCE</scope>
</reference>
<dbReference type="InterPro" id="IPR011050">
    <property type="entry name" value="Pectin_lyase_fold/virulence"/>
</dbReference>
<accession>A0A0F9I6F1</accession>
<comment type="caution">
    <text evidence="1">The sequence shown here is derived from an EMBL/GenBank/DDBJ whole genome shotgun (WGS) entry which is preliminary data.</text>
</comment>
<dbReference type="EMBL" id="LAZR01014955">
    <property type="protein sequence ID" value="KKM15234.1"/>
    <property type="molecule type" value="Genomic_DNA"/>
</dbReference>
<dbReference type="SUPFAM" id="SSF51126">
    <property type="entry name" value="Pectin lyase-like"/>
    <property type="match status" value="1"/>
</dbReference>
<evidence type="ECO:0000313" key="1">
    <source>
        <dbReference type="EMBL" id="KKM15234.1"/>
    </source>
</evidence>
<sequence>MGRDGPISGKYTGNRQFTGNISFAQGATGAGFNFVKKDTQIWYVDSGKTSPASSGDGLTWEAAFLTLAEAVTAAGDYDTILIAPNSIETIAAAGIAITQDGLKIFGANASEAIQSAALKCTGTAAMFRVTGNRFEIAYLNLSQRGAYPCIQIGSASVGAIYQTYIHNVNFDGYATATYGVEGYLTSDCVNLTIEDCYFNHMLQQRLDAVEQGLQLEEIPLMFRQIL</sequence>
<gene>
    <name evidence="1" type="ORF">LCGC14_1698090</name>
</gene>
<dbReference type="AlphaFoldDB" id="A0A0F9I6F1"/>
<organism evidence="1">
    <name type="scientific">marine sediment metagenome</name>
    <dbReference type="NCBI Taxonomy" id="412755"/>
    <lineage>
        <taxon>unclassified sequences</taxon>
        <taxon>metagenomes</taxon>
        <taxon>ecological metagenomes</taxon>
    </lineage>
</organism>
<name>A0A0F9I6F1_9ZZZZ</name>
<protein>
    <submittedName>
        <fullName evidence="1">Uncharacterized protein</fullName>
    </submittedName>
</protein>